<organism evidence="1 2">
    <name type="scientific">Ideonella alba</name>
    <dbReference type="NCBI Taxonomy" id="2824118"/>
    <lineage>
        <taxon>Bacteria</taxon>
        <taxon>Pseudomonadati</taxon>
        <taxon>Pseudomonadota</taxon>
        <taxon>Betaproteobacteria</taxon>
        <taxon>Burkholderiales</taxon>
        <taxon>Sphaerotilaceae</taxon>
        <taxon>Ideonella</taxon>
    </lineage>
</organism>
<name>A0A940Y829_9BURK</name>
<dbReference type="EMBL" id="JAGQDD010000011">
    <property type="protein sequence ID" value="MBQ0931779.1"/>
    <property type="molecule type" value="Genomic_DNA"/>
</dbReference>
<protein>
    <submittedName>
        <fullName evidence="1">Uncharacterized protein</fullName>
    </submittedName>
</protein>
<comment type="caution">
    <text evidence="1">The sequence shown here is derived from an EMBL/GenBank/DDBJ whole genome shotgun (WGS) entry which is preliminary data.</text>
</comment>
<reference evidence="1 2" key="1">
    <citation type="submission" date="2021-04" db="EMBL/GenBank/DDBJ databases">
        <title>The genome sequence of Ideonella sp. 3Y2.</title>
        <authorList>
            <person name="Liu Y."/>
        </authorList>
    </citation>
    <scope>NUCLEOTIDE SEQUENCE [LARGE SCALE GENOMIC DNA]</scope>
    <source>
        <strain evidence="1 2">3Y2</strain>
    </source>
</reference>
<keyword evidence="2" id="KW-1185">Reference proteome</keyword>
<gene>
    <name evidence="1" type="ORF">KAK03_14930</name>
</gene>
<dbReference type="RefSeq" id="WP_210854771.1">
    <property type="nucleotide sequence ID" value="NZ_JAGQDD010000011.1"/>
</dbReference>
<sequence length="55" mass="5493">MTMVGKVGVLLAVIGMAAQLGEAGPWAGWVLLAGLVALGVDVVRGVKAFLSADGR</sequence>
<accession>A0A940Y829</accession>
<evidence type="ECO:0000313" key="2">
    <source>
        <dbReference type="Proteomes" id="UP000676246"/>
    </source>
</evidence>
<dbReference type="Proteomes" id="UP000676246">
    <property type="component" value="Unassembled WGS sequence"/>
</dbReference>
<evidence type="ECO:0000313" key="1">
    <source>
        <dbReference type="EMBL" id="MBQ0931779.1"/>
    </source>
</evidence>
<proteinExistence type="predicted"/>
<dbReference type="AlphaFoldDB" id="A0A940Y829"/>